<dbReference type="KEGG" id="pseb:EOK75_09345"/>
<dbReference type="RefSeq" id="WP_137193711.1">
    <property type="nucleotide sequence ID" value="NZ_CP039964.1"/>
</dbReference>
<evidence type="ECO:0000313" key="2">
    <source>
        <dbReference type="Proteomes" id="UP000298631"/>
    </source>
</evidence>
<protein>
    <submittedName>
        <fullName evidence="1">Uncharacterized protein</fullName>
    </submittedName>
</protein>
<dbReference type="AlphaFoldDB" id="A0A4P8EGR6"/>
<gene>
    <name evidence="1" type="ORF">EOK75_09345</name>
</gene>
<evidence type="ECO:0000313" key="1">
    <source>
        <dbReference type="EMBL" id="QCO55922.1"/>
    </source>
</evidence>
<accession>A0A4P8EGR6</accession>
<name>A0A4P8EGR6_9RHOB</name>
<dbReference type="OrthoDB" id="7859107at2"/>
<sequence length="68" mass="7694">MPLLLLALLIGTLLYMWLSRRNSTLTRACRWRLDRTGGPNHYICAACRATMDPPAGKEPRDCLKPPKV</sequence>
<keyword evidence="2" id="KW-1185">Reference proteome</keyword>
<dbReference type="EMBL" id="CP039964">
    <property type="protein sequence ID" value="QCO55922.1"/>
    <property type="molecule type" value="Genomic_DNA"/>
</dbReference>
<proteinExistence type="predicted"/>
<organism evidence="1 2">
    <name type="scientific">Pseudorhodobacter turbinis</name>
    <dbReference type="NCBI Taxonomy" id="2500533"/>
    <lineage>
        <taxon>Bacteria</taxon>
        <taxon>Pseudomonadati</taxon>
        <taxon>Pseudomonadota</taxon>
        <taxon>Alphaproteobacteria</taxon>
        <taxon>Rhodobacterales</taxon>
        <taxon>Paracoccaceae</taxon>
        <taxon>Pseudorhodobacter</taxon>
    </lineage>
</organism>
<dbReference type="Proteomes" id="UP000298631">
    <property type="component" value="Chromosome"/>
</dbReference>
<reference evidence="1 2" key="1">
    <citation type="submission" date="2019-05" db="EMBL/GenBank/DDBJ databases">
        <title>Pseudorhodobacter turbinis sp. nov., isolated from the gut of the Korean turban shell.</title>
        <authorList>
            <person name="Jeong Y.-S."/>
            <person name="Kang W.-R."/>
            <person name="Bae J.-W."/>
        </authorList>
    </citation>
    <scope>NUCLEOTIDE SEQUENCE [LARGE SCALE GENOMIC DNA]</scope>
    <source>
        <strain evidence="1 2">S12M18</strain>
    </source>
</reference>